<sequence length="192" mass="20748">MAVMEVACPGTPGSAVGQQKELAKAKEKTQSLGKKQSCIFKLEAVEKSPVFCGKWEILNDVITKGTAKDGSEGGPPAISIIAQAECENSQEFSPTFSERIFIAGSQQYSQSESLDQIPNNVAHATEGKMARVCRRGKRHGKARKKRRKKRSKSRRAGTPRKAGECLGVPAQLLQGKAVGVPAQGLWSSWPRV</sequence>
<evidence type="ECO:0000313" key="3">
    <source>
        <dbReference type="MGI" id="MGI:1858204"/>
    </source>
</evidence>
<feature type="compositionally biased region" description="Basic residues" evidence="1">
    <location>
        <begin position="133"/>
        <end position="158"/>
    </location>
</feature>
<feature type="region of interest" description="Disordered" evidence="1">
    <location>
        <begin position="133"/>
        <end position="165"/>
    </location>
</feature>
<gene>
    <name evidence="2 3" type="primary">Map3k14</name>
</gene>
<dbReference type="MGI" id="MGI:1858204">
    <property type="gene designation" value="Map3k14"/>
</dbReference>
<dbReference type="AGR" id="MGI:1858204"/>
<evidence type="ECO:0000256" key="1">
    <source>
        <dbReference type="SAM" id="MobiDB-lite"/>
    </source>
</evidence>
<dbReference type="EMBL" id="BC107015">
    <property type="protein sequence ID" value="AAI07016.1"/>
    <property type="molecule type" value="mRNA"/>
</dbReference>
<name>Q3KNY7_MOUSE</name>
<evidence type="ECO:0000313" key="2">
    <source>
        <dbReference type="EMBL" id="AAI07016.1"/>
    </source>
</evidence>
<proteinExistence type="evidence at transcript level"/>
<dbReference type="AlphaFoldDB" id="Q3KNY7"/>
<reference evidence="2" key="1">
    <citation type="journal article" date="2004" name="Genome Res.">
        <title>The status, quality, and expansion of the NIH full-length cDNA project: the Mammalian Gene Collection (MGC).</title>
        <authorList>
            <consortium name="The MGC Project Team"/>
            <person name="Gerhard D.S."/>
            <person name="Wagner L."/>
            <person name="Feingold E.A."/>
            <person name="Shenmen C.M."/>
            <person name="Grouse L.H."/>
            <person name="Schuler G."/>
            <person name="Klein S.L."/>
            <person name="Old S."/>
            <person name="Rasooly R."/>
            <person name="Good P."/>
            <person name="Guyer M."/>
            <person name="Peck A.M."/>
            <person name="Derge J.G."/>
            <person name="Lipman D."/>
            <person name="Collins F.S."/>
            <person name="Jang W."/>
            <person name="Sherry S."/>
            <person name="Feolo M."/>
            <person name="Misquitta L."/>
            <person name="Lee E."/>
            <person name="Rotmistrovsky K."/>
            <person name="Greenhut S.F."/>
            <person name="Schaefer C.F."/>
            <person name="Buetow K."/>
            <person name="Bonner T.I."/>
            <person name="Haussler D."/>
            <person name="Kent J."/>
            <person name="Kiekhaus M."/>
            <person name="Furey T."/>
            <person name="Brent M."/>
            <person name="Prange C."/>
            <person name="Schreiber K."/>
            <person name="Shapiro N."/>
            <person name="Bhat N.K."/>
            <person name="Hopkins R.F."/>
            <person name="Hsie F."/>
            <person name="Driscoll T."/>
            <person name="Soares M.B."/>
            <person name="Casavant T.L."/>
            <person name="Scheetz T.E."/>
            <person name="Brown-stein M.J."/>
            <person name="Usdin T.B."/>
            <person name="Toshiyuki S."/>
            <person name="Carninci P."/>
            <person name="Piao Y."/>
            <person name="Dudekula D.B."/>
            <person name="Ko M.S."/>
            <person name="Kawakami K."/>
            <person name="Suzuki Y."/>
            <person name="Sugano S."/>
            <person name="Gruber C.E."/>
            <person name="Smith M.R."/>
            <person name="Simmons B."/>
            <person name="Moore T."/>
            <person name="Waterman R."/>
            <person name="Johnson S.L."/>
            <person name="Ruan Y."/>
            <person name="Wei C.L."/>
            <person name="Mathavan S."/>
            <person name="Gunaratne P.H."/>
            <person name="Wu J."/>
            <person name="Garcia A.M."/>
            <person name="Hulyk S.W."/>
            <person name="Fuh E."/>
            <person name="Yuan Y."/>
            <person name="Sneed A."/>
            <person name="Kowis C."/>
            <person name="Hodgson A."/>
            <person name="Muzny D.M."/>
            <person name="McPherson J."/>
            <person name="Gibbs R.A."/>
            <person name="Fahey J."/>
            <person name="Helton E."/>
            <person name="Ketteman M."/>
            <person name="Madan A."/>
            <person name="Rodrigues S."/>
            <person name="Sanchez A."/>
            <person name="Whiting M."/>
            <person name="Madari A."/>
            <person name="Young A.C."/>
            <person name="Wetherby K.D."/>
            <person name="Granite S.J."/>
            <person name="Kwong P.N."/>
            <person name="Brinkley C.P."/>
            <person name="Pearson R.L."/>
            <person name="Bouffard G.G."/>
            <person name="Blakesly R.W."/>
            <person name="Green E.D."/>
            <person name="Dickson M.C."/>
            <person name="Rodriguez A.C."/>
            <person name="Grimwood J."/>
            <person name="Schmutz J."/>
            <person name="Myers R.M."/>
            <person name="Butterfield Y.S."/>
            <person name="Griffith M."/>
            <person name="Griffith O.L."/>
            <person name="Krzywinski M.I."/>
            <person name="Liao N."/>
            <person name="Morin R."/>
            <person name="Morrin R."/>
            <person name="Palmquist D."/>
            <person name="Petrescu A.S."/>
            <person name="Skalska U."/>
            <person name="Smailus D.E."/>
            <person name="Stott J.M."/>
            <person name="Schnerch A."/>
            <person name="Schein J.E."/>
            <person name="Jones S.J."/>
            <person name="Holt R.A."/>
            <person name="Baross A."/>
            <person name="Marra M.A."/>
            <person name="Clifton S."/>
            <person name="Makowski K.A."/>
            <person name="Bosak S."/>
            <person name="Malek J."/>
        </authorList>
    </citation>
    <scope>NUCLEOTIDE SEQUENCE [LARGE SCALE MRNA]</scope>
    <source>
        <tissue evidence="2">PCR rescued clones</tissue>
    </source>
</reference>
<accession>Q3KNY7</accession>
<organism evidence="2">
    <name type="scientific">Mus musculus</name>
    <name type="common">Mouse</name>
    <dbReference type="NCBI Taxonomy" id="10090"/>
    <lineage>
        <taxon>Eukaryota</taxon>
        <taxon>Metazoa</taxon>
        <taxon>Chordata</taxon>
        <taxon>Craniata</taxon>
        <taxon>Vertebrata</taxon>
        <taxon>Euteleostomi</taxon>
        <taxon>Mammalia</taxon>
        <taxon>Eutheria</taxon>
        <taxon>Euarchontoglires</taxon>
        <taxon>Glires</taxon>
        <taxon>Rodentia</taxon>
        <taxon>Myomorpha</taxon>
        <taxon>Muroidea</taxon>
        <taxon>Muridae</taxon>
        <taxon>Murinae</taxon>
        <taxon>Mus</taxon>
        <taxon>Mus</taxon>
    </lineage>
</organism>
<protein>
    <submittedName>
        <fullName evidence="2">Map3k14 protein</fullName>
    </submittedName>
</protein>